<name>A0ABY3X539_9GAMM</name>
<dbReference type="PANTHER" id="PTHR48207">
    <property type="entry name" value="SUCCINATE--HYDROXYMETHYLGLUTARATE COA-TRANSFERASE"/>
    <property type="match status" value="1"/>
</dbReference>
<proteinExistence type="predicted"/>
<dbReference type="EMBL" id="CP093379">
    <property type="protein sequence ID" value="UNM96844.1"/>
    <property type="molecule type" value="Genomic_DNA"/>
</dbReference>
<dbReference type="InterPro" id="IPR044855">
    <property type="entry name" value="CoA-Trfase_III_dom3_sf"/>
</dbReference>
<gene>
    <name evidence="2" type="ORF">MMG00_03030</name>
</gene>
<organism evidence="2 3">
    <name type="scientific">Ignatzschineria rhizosphaerae</name>
    <dbReference type="NCBI Taxonomy" id="2923279"/>
    <lineage>
        <taxon>Bacteria</taxon>
        <taxon>Pseudomonadati</taxon>
        <taxon>Pseudomonadota</taxon>
        <taxon>Gammaproteobacteria</taxon>
        <taxon>Cardiobacteriales</taxon>
        <taxon>Ignatzschineriaceae</taxon>
        <taxon>Ignatzschineria</taxon>
    </lineage>
</organism>
<dbReference type="Pfam" id="PF02515">
    <property type="entry name" value="CoA_transf_3"/>
    <property type="match status" value="1"/>
</dbReference>
<dbReference type="Gene3D" id="3.30.1540.10">
    <property type="entry name" value="formyl-coa transferase, domain 3"/>
    <property type="match status" value="1"/>
</dbReference>
<evidence type="ECO:0000313" key="3">
    <source>
        <dbReference type="Proteomes" id="UP000829542"/>
    </source>
</evidence>
<dbReference type="RefSeq" id="WP_242151225.1">
    <property type="nucleotide sequence ID" value="NZ_CP093379.1"/>
</dbReference>
<dbReference type="InterPro" id="IPR003673">
    <property type="entry name" value="CoA-Trfase_fam_III"/>
</dbReference>
<dbReference type="PANTHER" id="PTHR48207:SF3">
    <property type="entry name" value="SUCCINATE--HYDROXYMETHYLGLUTARATE COA-TRANSFERASE"/>
    <property type="match status" value="1"/>
</dbReference>
<protein>
    <submittedName>
        <fullName evidence="2">CoA transferase</fullName>
    </submittedName>
</protein>
<dbReference type="InterPro" id="IPR023606">
    <property type="entry name" value="CoA-Trfase_III_dom_1_sf"/>
</dbReference>
<dbReference type="InterPro" id="IPR050483">
    <property type="entry name" value="CoA-transferase_III_domain"/>
</dbReference>
<accession>A0ABY3X539</accession>
<evidence type="ECO:0000256" key="1">
    <source>
        <dbReference type="ARBA" id="ARBA00022679"/>
    </source>
</evidence>
<dbReference type="Proteomes" id="UP000829542">
    <property type="component" value="Chromosome"/>
</dbReference>
<dbReference type="Gene3D" id="3.40.50.10540">
    <property type="entry name" value="Crotonobetainyl-coa:carnitine coa-transferase, domain 1"/>
    <property type="match status" value="1"/>
</dbReference>
<reference evidence="2 3" key="1">
    <citation type="submission" date="2022-03" db="EMBL/GenBank/DDBJ databases">
        <title>Ignatzschineria rhizosphaerae HR5S32.</title>
        <authorList>
            <person name="Sun J.Q."/>
            <person name="Feng J.Y."/>
        </authorList>
    </citation>
    <scope>NUCLEOTIDE SEQUENCE [LARGE SCALE GENOMIC DNA]</scope>
    <source>
        <strain evidence="2 3">HR5S32</strain>
    </source>
</reference>
<keyword evidence="3" id="KW-1185">Reference proteome</keyword>
<dbReference type="SUPFAM" id="SSF89796">
    <property type="entry name" value="CoA-transferase family III (CaiB/BaiF)"/>
    <property type="match status" value="1"/>
</dbReference>
<evidence type="ECO:0000313" key="2">
    <source>
        <dbReference type="EMBL" id="UNM96844.1"/>
    </source>
</evidence>
<keyword evidence="1 2" id="KW-0808">Transferase</keyword>
<dbReference type="GO" id="GO:0016740">
    <property type="term" value="F:transferase activity"/>
    <property type="evidence" value="ECO:0007669"/>
    <property type="project" value="UniProtKB-KW"/>
</dbReference>
<sequence>MGNLSALNGIKVLDLSRVLGGPFAGQVLADHGAEVIKIEPPMGDETRMWGPPFKEGSAAYFSGINRNKRGMALDLRTEEGREILLKLLATTDVLIENFKIGTLEKWGIGFKEVLSKKFPRLIQCRISGFGEDGPLGGLPGYDSIIQAMSGLMSVNGTKESGPIRVGLPIVDMVTGMNAVIGILMALQERERSEQGQFVEASLYDSGMTLLQPHIPNYLWSGELPQLTGSAHPNIAPYDTYETKTSQIFIAVGNDRQFQKLCEVLAADEISKDARFKDNASRSKNREALKQLLEKYLSHHDGREISETLIHQGVPCSSILNVAEIIDHPHTKHSEMIVSIGDYQGIGSPIKLSRTPASYRLAPPKFGEESLSILQEEGFSSKEIKALQEKEIIK</sequence>